<keyword evidence="2" id="KW-1185">Reference proteome</keyword>
<dbReference type="AlphaFoldDB" id="A0A0S1AZU8"/>
<sequence length="249" mass="27483">MTPHTLDDLGLPGAVYLWALLHAQQHRLALAPTADLAMEALMVLASHQIVALPEDGSGSAIGQRQTPIEGIAWRWIWRAYHADSALRAVEDFLTSVPRDDLVLTLGAALWQRLVRDEAQAFYAEQLARCQFDAHWQQDMAFAQRLSKLSLSASQWRYCAWAAVRQGATLARQGNLPASRVREGMYREILRRAAAVAAGRYGRCGFTPPSAQPPTAMAQGLACQWFNLGPAYWTALPSTEALQPRFVTSG</sequence>
<accession>A0A0S1AZU8</accession>
<organism evidence="1 2">
    <name type="scientific">Stenotrophomonas acidaminiphila</name>
    <dbReference type="NCBI Taxonomy" id="128780"/>
    <lineage>
        <taxon>Bacteria</taxon>
        <taxon>Pseudomonadati</taxon>
        <taxon>Pseudomonadota</taxon>
        <taxon>Gammaproteobacteria</taxon>
        <taxon>Lysobacterales</taxon>
        <taxon>Lysobacteraceae</taxon>
        <taxon>Stenotrophomonas</taxon>
    </lineage>
</organism>
<dbReference type="RefSeq" id="WP_054665661.1">
    <property type="nucleotide sequence ID" value="NZ_CP060731.1"/>
</dbReference>
<dbReference type="Proteomes" id="UP000061010">
    <property type="component" value="Chromosome"/>
</dbReference>
<proteinExistence type="predicted"/>
<dbReference type="KEGG" id="sacz:AOT14_19040"/>
<evidence type="ECO:0000313" key="1">
    <source>
        <dbReference type="EMBL" id="ALJ28281.1"/>
    </source>
</evidence>
<reference evidence="1 2" key="1">
    <citation type="journal article" date="2015" name="Genome Announc.">
        <title>Complete Genome Sequencing of Stenotrophomonas acidaminiphila ZAC14D2_NAIMI4_2, a Multidrug-Resistant Strain Isolated from Sediments of a Polluted River in Mexico, Uncovers New Antibiotic Resistance Genes and a Novel Class-II Lasso Peptide Biosynthesis Gene Cluster.</title>
        <authorList>
            <person name="Vinuesa P."/>
            <person name="Ochoa-Sanchez L.E."/>
        </authorList>
    </citation>
    <scope>NUCLEOTIDE SEQUENCE [LARGE SCALE GENOMIC DNA]</scope>
    <source>
        <strain evidence="1 2">ZAC14D2_NAIMI4_2</strain>
    </source>
</reference>
<evidence type="ECO:0000313" key="2">
    <source>
        <dbReference type="Proteomes" id="UP000061010"/>
    </source>
</evidence>
<dbReference type="PATRIC" id="fig|128780.6.peg.1913"/>
<gene>
    <name evidence="1" type="ORF">AOT14_19040</name>
</gene>
<protein>
    <submittedName>
        <fullName evidence="1">Uncharacterized protein</fullName>
    </submittedName>
</protein>
<dbReference type="OrthoDB" id="5982172at2"/>
<dbReference type="EMBL" id="CP012900">
    <property type="protein sequence ID" value="ALJ28281.1"/>
    <property type="molecule type" value="Genomic_DNA"/>
</dbReference>
<name>A0A0S1AZU8_9GAMM</name>